<dbReference type="Proteomes" id="UP001289581">
    <property type="component" value="Unassembled WGS sequence"/>
</dbReference>
<feature type="region of interest" description="Disordered" evidence="1">
    <location>
        <begin position="68"/>
        <end position="126"/>
    </location>
</feature>
<sequence length="290" mass="31334">MKVFRSKTDNTSAKPRIVTEQESRAATVEQAKDSKRGVKVGIASLAVTATIGIASLAITWLTYSQQAEQPSPGSLQSPSSESPSTSPAIEPHSAAADESSTQTGSPVSGCYDGDTPTPCDSPHSQEVFAKPDGFSCDTSALILHMGGMPGIDLLASNIDVKPLENTEDRCVVERPSGMPHVSLKDIWASDNDHNGYKDGGEFRRCFNRQGQATSCDADHASEEFYDAPEEVDCGKKYEDFSGRPVDRNIRVTRQSRDHRIVCRAEVQVSTDRLTASVRDLGNSTLPIKQN</sequence>
<dbReference type="RefSeq" id="WP_322912659.1">
    <property type="nucleotide sequence ID" value="NZ_JAXBCZ010000001.1"/>
</dbReference>
<protein>
    <recommendedName>
        <fullName evidence="5">Septum formation-related domain-containing protein</fullName>
    </recommendedName>
</protein>
<dbReference type="EMBL" id="JAXBCZ010000001">
    <property type="protein sequence ID" value="MEA1305230.1"/>
    <property type="molecule type" value="Genomic_DNA"/>
</dbReference>
<feature type="compositionally biased region" description="Low complexity" evidence="1">
    <location>
        <begin position="70"/>
        <end position="87"/>
    </location>
</feature>
<feature type="transmembrane region" description="Helical" evidence="2">
    <location>
        <begin position="40"/>
        <end position="63"/>
    </location>
</feature>
<organism evidence="3 4">
    <name type="scientific">Actinomyces oris</name>
    <dbReference type="NCBI Taxonomy" id="544580"/>
    <lineage>
        <taxon>Bacteria</taxon>
        <taxon>Bacillati</taxon>
        <taxon>Actinomycetota</taxon>
        <taxon>Actinomycetes</taxon>
        <taxon>Actinomycetales</taxon>
        <taxon>Actinomycetaceae</taxon>
        <taxon>Actinomyces</taxon>
    </lineage>
</organism>
<name>A0AAW9KJH1_9ACTO</name>
<feature type="region of interest" description="Disordered" evidence="1">
    <location>
        <begin position="1"/>
        <end position="35"/>
    </location>
</feature>
<keyword evidence="2" id="KW-1133">Transmembrane helix</keyword>
<keyword evidence="4" id="KW-1185">Reference proteome</keyword>
<evidence type="ECO:0008006" key="5">
    <source>
        <dbReference type="Google" id="ProtNLM"/>
    </source>
</evidence>
<comment type="caution">
    <text evidence="3">The sequence shown here is derived from an EMBL/GenBank/DDBJ whole genome shotgun (WGS) entry which is preliminary data.</text>
</comment>
<dbReference type="AlphaFoldDB" id="A0AAW9KJH1"/>
<proteinExistence type="predicted"/>
<accession>A0AAW9KJH1</accession>
<evidence type="ECO:0000256" key="2">
    <source>
        <dbReference type="SAM" id="Phobius"/>
    </source>
</evidence>
<keyword evidence="2" id="KW-0812">Transmembrane</keyword>
<reference evidence="3 4" key="1">
    <citation type="submission" date="2023-06" db="EMBL/GenBank/DDBJ databases">
        <title>Actinomyces orist ORNL 0101 HMT-893 genome.</title>
        <authorList>
            <person name="Johnston C.D."/>
            <person name="Chen T."/>
            <person name="Dewhirst F.E."/>
        </authorList>
    </citation>
    <scope>NUCLEOTIDE SEQUENCE [LARGE SCALE GENOMIC DNA]</scope>
    <source>
        <strain evidence="3 4">ORNL 0101</strain>
    </source>
</reference>
<evidence type="ECO:0000313" key="3">
    <source>
        <dbReference type="EMBL" id="MEA1305230.1"/>
    </source>
</evidence>
<evidence type="ECO:0000313" key="4">
    <source>
        <dbReference type="Proteomes" id="UP001289581"/>
    </source>
</evidence>
<gene>
    <name evidence="3" type="ORF">QU665_09165</name>
</gene>
<keyword evidence="2" id="KW-0472">Membrane</keyword>
<evidence type="ECO:0000256" key="1">
    <source>
        <dbReference type="SAM" id="MobiDB-lite"/>
    </source>
</evidence>